<sequence>MAMKEPYMVKSNQVTATADLTLEAKVGESLLVKGLYFVALHGGGFAEILIDRVSVGFYYIGDLNASHLESWQLGTLLGNVFDRLIAKGIMNGYPVAEG</sequence>
<accession>X1JQ00</accession>
<organism evidence="1">
    <name type="scientific">marine sediment metagenome</name>
    <dbReference type="NCBI Taxonomy" id="412755"/>
    <lineage>
        <taxon>unclassified sequences</taxon>
        <taxon>metagenomes</taxon>
        <taxon>ecological metagenomes</taxon>
    </lineage>
</organism>
<gene>
    <name evidence="1" type="ORF">S03H2_59598</name>
</gene>
<name>X1JQ00_9ZZZZ</name>
<protein>
    <submittedName>
        <fullName evidence="1">Uncharacterized protein</fullName>
    </submittedName>
</protein>
<dbReference type="AlphaFoldDB" id="X1JQ00"/>
<proteinExistence type="predicted"/>
<feature type="non-terminal residue" evidence="1">
    <location>
        <position position="98"/>
    </location>
</feature>
<reference evidence="1" key="1">
    <citation type="journal article" date="2014" name="Front. Microbiol.">
        <title>High frequency of phylogenetically diverse reductive dehalogenase-homologous genes in deep subseafloor sedimentary metagenomes.</title>
        <authorList>
            <person name="Kawai M."/>
            <person name="Futagami T."/>
            <person name="Toyoda A."/>
            <person name="Takaki Y."/>
            <person name="Nishi S."/>
            <person name="Hori S."/>
            <person name="Arai W."/>
            <person name="Tsubouchi T."/>
            <person name="Morono Y."/>
            <person name="Uchiyama I."/>
            <person name="Ito T."/>
            <person name="Fujiyama A."/>
            <person name="Inagaki F."/>
            <person name="Takami H."/>
        </authorList>
    </citation>
    <scope>NUCLEOTIDE SEQUENCE</scope>
    <source>
        <strain evidence="1">Expedition CK06-06</strain>
    </source>
</reference>
<comment type="caution">
    <text evidence="1">The sequence shown here is derived from an EMBL/GenBank/DDBJ whole genome shotgun (WGS) entry which is preliminary data.</text>
</comment>
<dbReference type="EMBL" id="BARU01038331">
    <property type="protein sequence ID" value="GAH83485.1"/>
    <property type="molecule type" value="Genomic_DNA"/>
</dbReference>
<evidence type="ECO:0000313" key="1">
    <source>
        <dbReference type="EMBL" id="GAH83485.1"/>
    </source>
</evidence>